<dbReference type="InterPro" id="IPR019734">
    <property type="entry name" value="TPR_rpt"/>
</dbReference>
<evidence type="ECO:0000256" key="1">
    <source>
        <dbReference type="PROSITE-ProRule" id="PRU00339"/>
    </source>
</evidence>
<keyword evidence="1" id="KW-0802">TPR repeat</keyword>
<dbReference type="PROSITE" id="PS51257">
    <property type="entry name" value="PROKAR_LIPOPROTEIN"/>
    <property type="match status" value="1"/>
</dbReference>
<organism evidence="4 5">
    <name type="scientific">Novosphingobium clariflavum</name>
    <dbReference type="NCBI Taxonomy" id="2029884"/>
    <lineage>
        <taxon>Bacteria</taxon>
        <taxon>Pseudomonadati</taxon>
        <taxon>Pseudomonadota</taxon>
        <taxon>Alphaproteobacteria</taxon>
        <taxon>Sphingomonadales</taxon>
        <taxon>Sphingomonadaceae</taxon>
        <taxon>Novosphingobium</taxon>
    </lineage>
</organism>
<gene>
    <name evidence="4" type="ORF">ACFFF8_13645</name>
</gene>
<evidence type="ECO:0000313" key="5">
    <source>
        <dbReference type="Proteomes" id="UP001589858"/>
    </source>
</evidence>
<comment type="caution">
    <text evidence="4">The sequence shown here is derived from an EMBL/GenBank/DDBJ whole genome shotgun (WGS) entry which is preliminary data.</text>
</comment>
<keyword evidence="2" id="KW-0732">Signal</keyword>
<dbReference type="PROSITE" id="PS50005">
    <property type="entry name" value="TPR"/>
    <property type="match status" value="1"/>
</dbReference>
<accession>A0ABV6S8R8</accession>
<dbReference type="InterPro" id="IPR007730">
    <property type="entry name" value="SPOR-like_dom"/>
</dbReference>
<protein>
    <submittedName>
        <fullName evidence="4">Tetratricopeptide repeat protein</fullName>
    </submittedName>
</protein>
<evidence type="ECO:0000256" key="2">
    <source>
        <dbReference type="SAM" id="SignalP"/>
    </source>
</evidence>
<dbReference type="SUPFAM" id="SSF48452">
    <property type="entry name" value="TPR-like"/>
    <property type="match status" value="1"/>
</dbReference>
<reference evidence="4 5" key="1">
    <citation type="submission" date="2024-09" db="EMBL/GenBank/DDBJ databases">
        <authorList>
            <person name="Sun Q."/>
            <person name="Mori K."/>
        </authorList>
    </citation>
    <scope>NUCLEOTIDE SEQUENCE [LARGE SCALE GENOMIC DNA]</scope>
    <source>
        <strain evidence="4 5">CICC 11035S</strain>
    </source>
</reference>
<name>A0ABV6S8R8_9SPHN</name>
<sequence length="420" mass="43026">MERLKSSHARTAGLALGAAMAAALLVSCAAQAPLASAGAPVSAGEQVDKDVARAEQRVAKSPRDAAARTALAQAYLAIGRFDSAATTFEDAISLGDEDAHTALGAALAYIGAGRNAEALAVLDRVQGQLPASDFGLAVALAGEPSVGVSVLTEAVRGGEATPKARQNLAYAYALDGRWGEARLIASQDLSGDALDARLAEWAASANPGKGRERIAGLIGAPLRADQGQPAMLALNQPAEGARLAVADVPAPAPAQSVAPQPASGDAELPAVQTGETFWGANQADEPEAAAAAAPVPRMVAAAATAVPARQFAPAPKTATPRARTALTQPTTHLVQLGSFRTMEGAKRAWSIFQARNPKLKDHSLRITEAQVNGQRYYRVAAEGFDRGSAQSLCSTVRKGGSACLAYAEHRPLPGAMLASR</sequence>
<dbReference type="SUPFAM" id="SSF110997">
    <property type="entry name" value="Sporulation related repeat"/>
    <property type="match status" value="1"/>
</dbReference>
<dbReference type="InterPro" id="IPR036680">
    <property type="entry name" value="SPOR-like_sf"/>
</dbReference>
<feature type="domain" description="SPOR" evidence="3">
    <location>
        <begin position="326"/>
        <end position="411"/>
    </location>
</feature>
<keyword evidence="5" id="KW-1185">Reference proteome</keyword>
<feature type="signal peptide" evidence="2">
    <location>
        <begin position="1"/>
        <end position="32"/>
    </location>
</feature>
<dbReference type="RefSeq" id="WP_267219084.1">
    <property type="nucleotide sequence ID" value="NZ_JAPCWC010000003.1"/>
</dbReference>
<dbReference type="Proteomes" id="UP001589858">
    <property type="component" value="Unassembled WGS sequence"/>
</dbReference>
<dbReference type="InterPro" id="IPR011990">
    <property type="entry name" value="TPR-like_helical_dom_sf"/>
</dbReference>
<feature type="chain" id="PRO_5046830558" evidence="2">
    <location>
        <begin position="33"/>
        <end position="420"/>
    </location>
</feature>
<dbReference type="PROSITE" id="PS51724">
    <property type="entry name" value="SPOR"/>
    <property type="match status" value="1"/>
</dbReference>
<feature type="repeat" description="TPR" evidence="1">
    <location>
        <begin position="65"/>
        <end position="98"/>
    </location>
</feature>
<dbReference type="Gene3D" id="3.30.70.1070">
    <property type="entry name" value="Sporulation related repeat"/>
    <property type="match status" value="1"/>
</dbReference>
<dbReference type="EMBL" id="JBHLTM010000055">
    <property type="protein sequence ID" value="MFC0685642.1"/>
    <property type="molecule type" value="Genomic_DNA"/>
</dbReference>
<evidence type="ECO:0000259" key="3">
    <source>
        <dbReference type="PROSITE" id="PS51724"/>
    </source>
</evidence>
<dbReference type="Pfam" id="PF05036">
    <property type="entry name" value="SPOR"/>
    <property type="match status" value="1"/>
</dbReference>
<evidence type="ECO:0000313" key="4">
    <source>
        <dbReference type="EMBL" id="MFC0685642.1"/>
    </source>
</evidence>
<proteinExistence type="predicted"/>
<dbReference type="Gene3D" id="1.25.40.10">
    <property type="entry name" value="Tetratricopeptide repeat domain"/>
    <property type="match status" value="1"/>
</dbReference>
<dbReference type="Pfam" id="PF13432">
    <property type="entry name" value="TPR_16"/>
    <property type="match status" value="1"/>
</dbReference>